<reference evidence="8" key="1">
    <citation type="submission" date="2019-06" db="EMBL/GenBank/DDBJ databases">
        <title>The complete genome of Emcibacter congregatus ZYLT.</title>
        <authorList>
            <person name="Zhao Z."/>
        </authorList>
    </citation>
    <scope>NUCLEOTIDE SEQUENCE [LARGE SCALE GENOMIC DNA]</scope>
    <source>
        <strain evidence="8">MCCC 1A06723</strain>
    </source>
</reference>
<name>A0A501PNN2_9PROT</name>
<feature type="domain" description="Multidrug resistance protein MdtA-like C-terminal permuted SH3" evidence="6">
    <location>
        <begin position="326"/>
        <end position="375"/>
    </location>
</feature>
<dbReference type="AlphaFoldDB" id="A0A501PNN2"/>
<dbReference type="Gene3D" id="2.40.30.170">
    <property type="match status" value="1"/>
</dbReference>
<dbReference type="InterPro" id="IPR006143">
    <property type="entry name" value="RND_pump_MFP"/>
</dbReference>
<dbReference type="OrthoDB" id="7811737at2"/>
<dbReference type="RefSeq" id="WP_139939295.1">
    <property type="nucleotide sequence ID" value="NZ_JBHSYP010000003.1"/>
</dbReference>
<comment type="caution">
    <text evidence="7">The sequence shown here is derived from an EMBL/GenBank/DDBJ whole genome shotgun (WGS) entry which is preliminary data.</text>
</comment>
<feature type="domain" description="Multidrug resistance protein MdtA-like barrel-sandwich hybrid" evidence="5">
    <location>
        <begin position="76"/>
        <end position="213"/>
    </location>
</feature>
<evidence type="ECO:0000256" key="2">
    <source>
        <dbReference type="ARBA" id="ARBA00009477"/>
    </source>
</evidence>
<dbReference type="Gene3D" id="1.10.287.470">
    <property type="entry name" value="Helix hairpin bin"/>
    <property type="match status" value="1"/>
</dbReference>
<dbReference type="Pfam" id="PF25917">
    <property type="entry name" value="BSH_RND"/>
    <property type="match status" value="1"/>
</dbReference>
<evidence type="ECO:0000259" key="6">
    <source>
        <dbReference type="Pfam" id="PF25967"/>
    </source>
</evidence>
<dbReference type="NCBIfam" id="TIGR01730">
    <property type="entry name" value="RND_mfp"/>
    <property type="match status" value="1"/>
</dbReference>
<keyword evidence="3" id="KW-0813">Transport</keyword>
<comment type="subcellular location">
    <subcellularLocation>
        <location evidence="1">Cell envelope</location>
    </subcellularLocation>
</comment>
<comment type="similarity">
    <text evidence="2">Belongs to the membrane fusion protein (MFP) (TC 8.A.1) family.</text>
</comment>
<evidence type="ECO:0000256" key="4">
    <source>
        <dbReference type="SAM" id="Coils"/>
    </source>
</evidence>
<dbReference type="PANTHER" id="PTHR30469">
    <property type="entry name" value="MULTIDRUG RESISTANCE PROTEIN MDTA"/>
    <property type="match status" value="1"/>
</dbReference>
<dbReference type="SUPFAM" id="SSF111369">
    <property type="entry name" value="HlyD-like secretion proteins"/>
    <property type="match status" value="1"/>
</dbReference>
<keyword evidence="4" id="KW-0175">Coiled coil</keyword>
<dbReference type="GO" id="GO:0015562">
    <property type="term" value="F:efflux transmembrane transporter activity"/>
    <property type="evidence" value="ECO:0007669"/>
    <property type="project" value="TreeGrafter"/>
</dbReference>
<evidence type="ECO:0000256" key="1">
    <source>
        <dbReference type="ARBA" id="ARBA00004196"/>
    </source>
</evidence>
<protein>
    <submittedName>
        <fullName evidence="7">Efflux RND transporter periplasmic adaptor subunit</fullName>
    </submittedName>
</protein>
<organism evidence="7 8">
    <name type="scientific">Emcibacter nanhaiensis</name>
    <dbReference type="NCBI Taxonomy" id="1505037"/>
    <lineage>
        <taxon>Bacteria</taxon>
        <taxon>Pseudomonadati</taxon>
        <taxon>Pseudomonadota</taxon>
        <taxon>Alphaproteobacteria</taxon>
        <taxon>Emcibacterales</taxon>
        <taxon>Emcibacteraceae</taxon>
        <taxon>Emcibacter</taxon>
    </lineage>
</organism>
<gene>
    <name evidence="7" type="ORF">FIV46_05685</name>
</gene>
<evidence type="ECO:0000259" key="5">
    <source>
        <dbReference type="Pfam" id="PF25917"/>
    </source>
</evidence>
<sequence>MSIKQKTVSFLKRVWLPVLVLALGVVASVGLVKAKPEPEKKEHVVEARKVRVVTAHADATRLSVETQGTVQPKQMIDLTPRVSGNIVYVSDKFVAGGTFKKGETILRIDARDYEAAVTSAEARVAEARQRLAQEQQEAALAKEEWELLGQGEASDLVLRKPQLADAEAKLKAAEAALYTARLDLERTDITAPFNGILTEKFVDLGQYMSPGSKMGMYYSTDVLEVRLPLTNRDLGKFDLVKLQNNKADLKVTLTGTFANKNYTWKGRIARSEGVIDTKSRILYVVAELKGDELYSVENGLRMTIGQFVSAEIEGRAYANVYQLPRQALRQGDSVLVVDADNKLRTRKVEVLESTREHIVVANGIKEGDKVCISQLGIAVDGTLVEAVPADAGSLLSAVDSAGGKS</sequence>
<accession>A0A501PNN2</accession>
<evidence type="ECO:0000313" key="8">
    <source>
        <dbReference type="Proteomes" id="UP000319148"/>
    </source>
</evidence>
<feature type="coiled-coil region" evidence="4">
    <location>
        <begin position="110"/>
        <end position="183"/>
    </location>
</feature>
<dbReference type="InterPro" id="IPR058625">
    <property type="entry name" value="MdtA-like_BSH"/>
</dbReference>
<dbReference type="Proteomes" id="UP000319148">
    <property type="component" value="Unassembled WGS sequence"/>
</dbReference>
<dbReference type="EMBL" id="VFIY01000005">
    <property type="protein sequence ID" value="TPD61702.1"/>
    <property type="molecule type" value="Genomic_DNA"/>
</dbReference>
<keyword evidence="8" id="KW-1185">Reference proteome</keyword>
<evidence type="ECO:0000256" key="3">
    <source>
        <dbReference type="ARBA" id="ARBA00022448"/>
    </source>
</evidence>
<evidence type="ECO:0000313" key="7">
    <source>
        <dbReference type="EMBL" id="TPD61702.1"/>
    </source>
</evidence>
<proteinExistence type="inferred from homology"/>
<dbReference type="Gene3D" id="2.40.420.20">
    <property type="match status" value="1"/>
</dbReference>
<dbReference type="InterPro" id="IPR058627">
    <property type="entry name" value="MdtA-like_C"/>
</dbReference>
<dbReference type="GO" id="GO:1990281">
    <property type="term" value="C:efflux pump complex"/>
    <property type="evidence" value="ECO:0007669"/>
    <property type="project" value="TreeGrafter"/>
</dbReference>
<dbReference type="Pfam" id="PF25967">
    <property type="entry name" value="RND-MFP_C"/>
    <property type="match status" value="1"/>
</dbReference>
<dbReference type="Gene3D" id="2.40.50.100">
    <property type="match status" value="1"/>
</dbReference>
<dbReference type="PANTHER" id="PTHR30469:SF12">
    <property type="entry name" value="MULTIDRUG RESISTANCE PROTEIN MDTA"/>
    <property type="match status" value="1"/>
</dbReference>